<proteinExistence type="predicted"/>
<gene>
    <name evidence="2" type="ORF">DAPPUDRAFT_55353</name>
</gene>
<dbReference type="Proteomes" id="UP000000305">
    <property type="component" value="Unassembled WGS sequence"/>
</dbReference>
<dbReference type="AlphaFoldDB" id="E9GVU1"/>
<dbReference type="EMBL" id="GL732569">
    <property type="protein sequence ID" value="EFX76236.1"/>
    <property type="molecule type" value="Genomic_DNA"/>
</dbReference>
<feature type="domain" description="Pep3/Vps18 beta-propeller" evidence="1">
    <location>
        <begin position="14"/>
        <end position="172"/>
    </location>
</feature>
<dbReference type="OrthoDB" id="1845386at2759"/>
<dbReference type="eggNOG" id="KOG2034">
    <property type="taxonomic scope" value="Eukaryota"/>
</dbReference>
<dbReference type="OMA" id="ACKPHEV"/>
<feature type="non-terminal residue" evidence="2">
    <location>
        <position position="1"/>
    </location>
</feature>
<evidence type="ECO:0000313" key="2">
    <source>
        <dbReference type="EMBL" id="EFX76236.1"/>
    </source>
</evidence>
<keyword evidence="3" id="KW-1185">Reference proteome</keyword>
<accession>E9GVU1</accession>
<reference evidence="2 3" key="1">
    <citation type="journal article" date="2011" name="Science">
        <title>The ecoresponsive genome of Daphnia pulex.</title>
        <authorList>
            <person name="Colbourne J.K."/>
            <person name="Pfrender M.E."/>
            <person name="Gilbert D."/>
            <person name="Thomas W.K."/>
            <person name="Tucker A."/>
            <person name="Oakley T.H."/>
            <person name="Tokishita S."/>
            <person name="Aerts A."/>
            <person name="Arnold G.J."/>
            <person name="Basu M.K."/>
            <person name="Bauer D.J."/>
            <person name="Caceres C.E."/>
            <person name="Carmel L."/>
            <person name="Casola C."/>
            <person name="Choi J.H."/>
            <person name="Detter J.C."/>
            <person name="Dong Q."/>
            <person name="Dusheyko S."/>
            <person name="Eads B.D."/>
            <person name="Frohlich T."/>
            <person name="Geiler-Samerotte K.A."/>
            <person name="Gerlach D."/>
            <person name="Hatcher P."/>
            <person name="Jogdeo S."/>
            <person name="Krijgsveld J."/>
            <person name="Kriventseva E.V."/>
            <person name="Kultz D."/>
            <person name="Laforsch C."/>
            <person name="Lindquist E."/>
            <person name="Lopez J."/>
            <person name="Manak J.R."/>
            <person name="Muller J."/>
            <person name="Pangilinan J."/>
            <person name="Patwardhan R.P."/>
            <person name="Pitluck S."/>
            <person name="Pritham E.J."/>
            <person name="Rechtsteiner A."/>
            <person name="Rho M."/>
            <person name="Rogozin I.B."/>
            <person name="Sakarya O."/>
            <person name="Salamov A."/>
            <person name="Schaack S."/>
            <person name="Shapiro H."/>
            <person name="Shiga Y."/>
            <person name="Skalitzky C."/>
            <person name="Smith Z."/>
            <person name="Souvorov A."/>
            <person name="Sung W."/>
            <person name="Tang Z."/>
            <person name="Tsuchiya D."/>
            <person name="Tu H."/>
            <person name="Vos H."/>
            <person name="Wang M."/>
            <person name="Wolf Y.I."/>
            <person name="Yamagata H."/>
            <person name="Yamada T."/>
            <person name="Ye Y."/>
            <person name="Shaw J.R."/>
            <person name="Andrews J."/>
            <person name="Crease T.J."/>
            <person name="Tang H."/>
            <person name="Lucas S.M."/>
            <person name="Robertson H.M."/>
            <person name="Bork P."/>
            <person name="Koonin E.V."/>
            <person name="Zdobnov E.M."/>
            <person name="Grigoriev I.V."/>
            <person name="Lynch M."/>
            <person name="Boore J.L."/>
        </authorList>
    </citation>
    <scope>NUCLEOTIDE SEQUENCE [LARGE SCALE GENOMIC DNA]</scope>
</reference>
<name>E9GVU1_DAPPU</name>
<dbReference type="Pfam" id="PF05131">
    <property type="entry name" value="Pep3_Vps18"/>
    <property type="match status" value="1"/>
</dbReference>
<dbReference type="HOGENOM" id="CLU_1551453_0_0_1"/>
<dbReference type="InterPro" id="IPR007810">
    <property type="entry name" value="Pep3/Vps18_beta-prop"/>
</dbReference>
<evidence type="ECO:0000313" key="3">
    <source>
        <dbReference type="Proteomes" id="UP000000305"/>
    </source>
</evidence>
<sequence>TTVFINTLLENERPMFAKQKVAYTPQYPVHHMCAQSGRIALVLVNNTLLRIDTQLPDNINELDLNKYLSAGYKIQRLFVDPTGCHILVSAVHKDREKDPEREDNNAEFVYVHATSAKPRQVTKTKGNFITAVGWCISNTSQTTGPILLGTSKGFIYETEINQSGTEVYWKQVR</sequence>
<dbReference type="KEGG" id="dpx:DAPPUDRAFT_55353"/>
<evidence type="ECO:0000259" key="1">
    <source>
        <dbReference type="Pfam" id="PF05131"/>
    </source>
</evidence>
<dbReference type="InParanoid" id="E9GVU1"/>
<dbReference type="STRING" id="6669.E9GVU1"/>
<dbReference type="PhylomeDB" id="E9GVU1"/>
<protein>
    <recommendedName>
        <fullName evidence="1">Pep3/Vps18 beta-propeller domain-containing protein</fullName>
    </recommendedName>
</protein>
<organism evidence="2 3">
    <name type="scientific">Daphnia pulex</name>
    <name type="common">Water flea</name>
    <dbReference type="NCBI Taxonomy" id="6669"/>
    <lineage>
        <taxon>Eukaryota</taxon>
        <taxon>Metazoa</taxon>
        <taxon>Ecdysozoa</taxon>
        <taxon>Arthropoda</taxon>
        <taxon>Crustacea</taxon>
        <taxon>Branchiopoda</taxon>
        <taxon>Diplostraca</taxon>
        <taxon>Cladocera</taxon>
        <taxon>Anomopoda</taxon>
        <taxon>Daphniidae</taxon>
        <taxon>Daphnia</taxon>
    </lineage>
</organism>